<protein>
    <submittedName>
        <fullName evidence="4">DUF4139 domain-containing protein</fullName>
    </submittedName>
</protein>
<sequence>MPLPRLAVSALALLAAEPALAQEAPVRAVTLFEAGLAEITRETGAAREITLSVPLRDVNDILKSLLVRGRGIEGARLALDGATPVEDAFASLPFPPAAATNLEMLLETVPGLRLRVSDRAYPQGQEGTLMGFMEDCDDQGCETVLSLLGDDGVVTFHPLTGDYRIAILDPEIVAALGQGLRALRSEASGTVREIAVEIEGEAVADGAISYVIAAPAWKTSYRALTGEGGTVDLQAWAVIENATGEPWDDVALTLSSGSPRTLTADLHGRDWRYRETVETDEAVAFEPVTVVEPEAPRASLGMGADVAESFAAPAPAPVTASAAQEEGVLDSRFRFPDPVDLAAGEMASLPFLTGSLDARHLSLYEGRLQTRTGNPDLVLEVTNDLDVRLPAGIMTVSDEAGGYVGDADFPLVGPGETRAVPFGLDRSLRVEETVGFASRRTSVRAAEGVLRVTVEDVRDATYAVTSPGGEAHGLVIDHPLTPDWTATVVEGPKGIERQDEAGRRFLRATLTVPAQGAARLVVRDVHPYEQVLVLGDLPEDELLVWAAEASDAATRAYLEEAAALMRAASRSRDALDDAERAHADLADEQARVRQNLGAVPSPSEAHDRYLADLLAIEDRLAAATDVRAARREDLATAQAALAAHLGEG</sequence>
<dbReference type="OrthoDB" id="580912at2"/>
<keyword evidence="2" id="KW-0732">Signal</keyword>
<gene>
    <name evidence="4" type="ORF">FHG71_06530</name>
</gene>
<feature type="coiled-coil region" evidence="1">
    <location>
        <begin position="561"/>
        <end position="595"/>
    </location>
</feature>
<dbReference type="Proteomes" id="UP000305709">
    <property type="component" value="Unassembled WGS sequence"/>
</dbReference>
<evidence type="ECO:0000313" key="4">
    <source>
        <dbReference type="EMBL" id="TNC72953.1"/>
    </source>
</evidence>
<evidence type="ECO:0000256" key="2">
    <source>
        <dbReference type="SAM" id="SignalP"/>
    </source>
</evidence>
<reference evidence="4 5" key="1">
    <citation type="submission" date="2019-06" db="EMBL/GenBank/DDBJ databases">
        <authorList>
            <person name="Jiang L."/>
        </authorList>
    </citation>
    <scope>NUCLEOTIDE SEQUENCE [LARGE SCALE GENOMIC DNA]</scope>
    <source>
        <strain evidence="4 5">YIM 48858</strain>
    </source>
</reference>
<name>A0A5C4NE88_9RHOB</name>
<proteinExistence type="predicted"/>
<comment type="caution">
    <text evidence="4">The sequence shown here is derived from an EMBL/GenBank/DDBJ whole genome shotgun (WGS) entry which is preliminary data.</text>
</comment>
<dbReference type="AlphaFoldDB" id="A0A5C4NE88"/>
<organism evidence="4 5">
    <name type="scientific">Rubellimicrobium roseum</name>
    <dbReference type="NCBI Taxonomy" id="687525"/>
    <lineage>
        <taxon>Bacteria</taxon>
        <taxon>Pseudomonadati</taxon>
        <taxon>Pseudomonadota</taxon>
        <taxon>Alphaproteobacteria</taxon>
        <taxon>Rhodobacterales</taxon>
        <taxon>Roseobacteraceae</taxon>
        <taxon>Rubellimicrobium</taxon>
    </lineage>
</organism>
<keyword evidence="1" id="KW-0175">Coiled coil</keyword>
<evidence type="ECO:0000259" key="3">
    <source>
        <dbReference type="Pfam" id="PF13598"/>
    </source>
</evidence>
<dbReference type="Pfam" id="PF13598">
    <property type="entry name" value="DUF4139"/>
    <property type="match status" value="1"/>
</dbReference>
<accession>A0A5C4NE88</accession>
<feature type="domain" description="DUF4139" evidence="3">
    <location>
        <begin position="208"/>
        <end position="432"/>
    </location>
</feature>
<feature type="signal peptide" evidence="2">
    <location>
        <begin position="1"/>
        <end position="21"/>
    </location>
</feature>
<feature type="chain" id="PRO_5022996558" evidence="2">
    <location>
        <begin position="22"/>
        <end position="648"/>
    </location>
</feature>
<dbReference type="InterPro" id="IPR037291">
    <property type="entry name" value="DUF4139"/>
</dbReference>
<dbReference type="RefSeq" id="WP_139080832.1">
    <property type="nucleotide sequence ID" value="NZ_VDFV01000005.1"/>
</dbReference>
<dbReference type="EMBL" id="VDFV01000005">
    <property type="protein sequence ID" value="TNC72953.1"/>
    <property type="molecule type" value="Genomic_DNA"/>
</dbReference>
<evidence type="ECO:0000256" key="1">
    <source>
        <dbReference type="SAM" id="Coils"/>
    </source>
</evidence>
<evidence type="ECO:0000313" key="5">
    <source>
        <dbReference type="Proteomes" id="UP000305709"/>
    </source>
</evidence>
<keyword evidence="5" id="KW-1185">Reference proteome</keyword>